<sequence length="304" mass="35392">MQKAECPLEDDSIDDLSAFSFHDHTLSTNVHINDSKKSSKLEHHESNIFVKVRLSIEVEAQDEVNFPTMNSERAGRQRTQSHFQQINSYLNLNQELKKKKYDNVLNQMNDLFRRRGILKNCSSMENAIKPIIKIQHPNESLTSVRKSINQMKKGEQSSKENVFTLKRRTLKPSDLSVLEKEENPFLSKNTKFKKKQKFKKMIKKSQRNRSRVSEISVSSEFSALKFLRNESMILKKKAKKLVQNRSRSNSKYHKKVKIHNYQASCFRLNSTSQIACRCVSLDLRLPKTRQKSSFINPNTGTILQ</sequence>
<dbReference type="AlphaFoldDB" id="A0AAD1U6Y1"/>
<evidence type="ECO:0000313" key="2">
    <source>
        <dbReference type="Proteomes" id="UP001295684"/>
    </source>
</evidence>
<reference evidence="1" key="1">
    <citation type="submission" date="2023-07" db="EMBL/GenBank/DDBJ databases">
        <authorList>
            <consortium name="AG Swart"/>
            <person name="Singh M."/>
            <person name="Singh A."/>
            <person name="Seah K."/>
            <person name="Emmerich C."/>
        </authorList>
    </citation>
    <scope>NUCLEOTIDE SEQUENCE</scope>
    <source>
        <strain evidence="1">DP1</strain>
    </source>
</reference>
<accession>A0AAD1U6Y1</accession>
<dbReference type="EMBL" id="CAMPGE010004657">
    <property type="protein sequence ID" value="CAI2363505.1"/>
    <property type="molecule type" value="Genomic_DNA"/>
</dbReference>
<proteinExistence type="predicted"/>
<keyword evidence="2" id="KW-1185">Reference proteome</keyword>
<comment type="caution">
    <text evidence="1">The sequence shown here is derived from an EMBL/GenBank/DDBJ whole genome shotgun (WGS) entry which is preliminary data.</text>
</comment>
<gene>
    <name evidence="1" type="ORF">ECRASSUSDP1_LOCUS4841</name>
</gene>
<protein>
    <submittedName>
        <fullName evidence="1">Uncharacterized protein</fullName>
    </submittedName>
</protein>
<name>A0AAD1U6Y1_EUPCR</name>
<evidence type="ECO:0000313" key="1">
    <source>
        <dbReference type="EMBL" id="CAI2363505.1"/>
    </source>
</evidence>
<organism evidence="1 2">
    <name type="scientific">Euplotes crassus</name>
    <dbReference type="NCBI Taxonomy" id="5936"/>
    <lineage>
        <taxon>Eukaryota</taxon>
        <taxon>Sar</taxon>
        <taxon>Alveolata</taxon>
        <taxon>Ciliophora</taxon>
        <taxon>Intramacronucleata</taxon>
        <taxon>Spirotrichea</taxon>
        <taxon>Hypotrichia</taxon>
        <taxon>Euplotida</taxon>
        <taxon>Euplotidae</taxon>
        <taxon>Moneuplotes</taxon>
    </lineage>
</organism>
<dbReference type="Proteomes" id="UP001295684">
    <property type="component" value="Unassembled WGS sequence"/>
</dbReference>